<keyword evidence="5" id="KW-0812">Transmembrane</keyword>
<dbReference type="AlphaFoldDB" id="A0A418KVG5"/>
<comment type="subcellular location">
    <subcellularLocation>
        <location evidence="1">Cell envelope</location>
    </subcellularLocation>
</comment>
<comment type="caution">
    <text evidence="6">The sequence shown here is derived from an EMBL/GenBank/DDBJ whole genome shotgun (WGS) entry which is preliminary data.</text>
</comment>
<evidence type="ECO:0000313" key="6">
    <source>
        <dbReference type="EMBL" id="RIQ32118.1"/>
    </source>
</evidence>
<keyword evidence="7" id="KW-1185">Reference proteome</keyword>
<feature type="region of interest" description="Disordered" evidence="4">
    <location>
        <begin position="1"/>
        <end position="21"/>
    </location>
</feature>
<evidence type="ECO:0000256" key="5">
    <source>
        <dbReference type="SAM" id="Phobius"/>
    </source>
</evidence>
<dbReference type="EMBL" id="QUAL01000051">
    <property type="protein sequence ID" value="RIQ32118.1"/>
    <property type="molecule type" value="Genomic_DNA"/>
</dbReference>
<comment type="similarity">
    <text evidence="2">Belongs to the LppX/LprAFG lipoprotein family.</text>
</comment>
<dbReference type="Proteomes" id="UP000284057">
    <property type="component" value="Unassembled WGS sequence"/>
</dbReference>
<dbReference type="SUPFAM" id="SSF89392">
    <property type="entry name" value="Prokaryotic lipoproteins and lipoprotein localization factors"/>
    <property type="match status" value="1"/>
</dbReference>
<organism evidence="6 7">
    <name type="scientific">Jiangella rhizosphaerae</name>
    <dbReference type="NCBI Taxonomy" id="2293569"/>
    <lineage>
        <taxon>Bacteria</taxon>
        <taxon>Bacillati</taxon>
        <taxon>Actinomycetota</taxon>
        <taxon>Actinomycetes</taxon>
        <taxon>Jiangellales</taxon>
        <taxon>Jiangellaceae</taxon>
        <taxon>Jiangella</taxon>
    </lineage>
</organism>
<feature type="transmembrane region" description="Helical" evidence="5">
    <location>
        <begin position="31"/>
        <end position="51"/>
    </location>
</feature>
<reference evidence="6 7" key="1">
    <citation type="submission" date="2018-09" db="EMBL/GenBank/DDBJ databases">
        <title>Isolation, diversity and antifungal activity of actinobacteria from wheat.</title>
        <authorList>
            <person name="Han C."/>
        </authorList>
    </citation>
    <scope>NUCLEOTIDE SEQUENCE [LARGE SCALE GENOMIC DNA]</scope>
    <source>
        <strain evidence="6 7">NEAU-YY265</strain>
    </source>
</reference>
<keyword evidence="5" id="KW-0472">Membrane</keyword>
<dbReference type="InterPro" id="IPR029046">
    <property type="entry name" value="LolA/LolB/LppX"/>
</dbReference>
<dbReference type="Pfam" id="PF07161">
    <property type="entry name" value="LppX_LprAFG"/>
    <property type="match status" value="1"/>
</dbReference>
<evidence type="ECO:0000256" key="1">
    <source>
        <dbReference type="ARBA" id="ARBA00004196"/>
    </source>
</evidence>
<keyword evidence="5" id="KW-1133">Transmembrane helix</keyword>
<gene>
    <name evidence="6" type="ORF">DY240_06085</name>
</gene>
<protein>
    <submittedName>
        <fullName evidence="6">LppX_LprAFG lipoprotein</fullName>
    </submittedName>
</protein>
<keyword evidence="6" id="KW-0449">Lipoprotein</keyword>
<feature type="region of interest" description="Disordered" evidence="4">
    <location>
        <begin position="86"/>
        <end position="109"/>
    </location>
</feature>
<evidence type="ECO:0000256" key="4">
    <source>
        <dbReference type="SAM" id="MobiDB-lite"/>
    </source>
</evidence>
<evidence type="ECO:0000313" key="7">
    <source>
        <dbReference type="Proteomes" id="UP000284057"/>
    </source>
</evidence>
<proteinExistence type="inferred from homology"/>
<sequence length="358" mass="37774">MVRSATLSTVLSSTTTSRLTTRTPRMLHRRLWIVAWSTMAGPSLLALSIRFRAVSFPADDARPPRSDTQPSRIAISRTLSEITAATAHRGRAPNGRREPSMNRPAGVVGHGARKGWQTAVMRHVARRILPAALVAATLALTACSDDDGDGGGTPDGDPQAQLETAADLLNEASSVTFTLEGEDLPDDGTVVVGGEGVAVPPSSFEGEIRIRAGALPATIQVVSVDGKLWAQLPLTSGFDEVDAEELGFGDPGLLIDPDHGVSQLLTSGSDITAGEQVRVDGDVYDQVESVLPGELVGEVLTIADPSAEVQAVWALDSETGQLRQATLTGPFYDGGDEQTYTVRLDKYDEPAEISAPES</sequence>
<accession>A0A418KVG5</accession>
<keyword evidence="3" id="KW-1003">Cell membrane</keyword>
<evidence type="ECO:0000256" key="3">
    <source>
        <dbReference type="ARBA" id="ARBA00022475"/>
    </source>
</evidence>
<evidence type="ECO:0000256" key="2">
    <source>
        <dbReference type="ARBA" id="ARBA00009194"/>
    </source>
</evidence>
<dbReference type="InterPro" id="IPR009830">
    <property type="entry name" value="LppX/LprAFG"/>
</dbReference>
<dbReference type="GO" id="GO:0030313">
    <property type="term" value="C:cell envelope"/>
    <property type="evidence" value="ECO:0007669"/>
    <property type="project" value="UniProtKB-SubCell"/>
</dbReference>
<name>A0A418KVG5_9ACTN</name>
<dbReference type="CDD" id="cd16334">
    <property type="entry name" value="LppX-like"/>
    <property type="match status" value="1"/>
</dbReference>
<dbReference type="Gene3D" id="2.50.20.20">
    <property type="match status" value="1"/>
</dbReference>